<evidence type="ECO:0000259" key="1">
    <source>
        <dbReference type="PROSITE" id="PS51379"/>
    </source>
</evidence>
<dbReference type="Pfam" id="PF00037">
    <property type="entry name" value="Fer4"/>
    <property type="match status" value="1"/>
</dbReference>
<feature type="domain" description="4Fe-4S ferredoxin-type" evidence="1">
    <location>
        <begin position="43"/>
        <end position="62"/>
    </location>
</feature>
<dbReference type="InterPro" id="IPR017896">
    <property type="entry name" value="4Fe4S_Fe-S-bd"/>
</dbReference>
<feature type="domain" description="4Fe-4S ferredoxin-type" evidence="1">
    <location>
        <begin position="123"/>
        <end position="154"/>
    </location>
</feature>
<evidence type="ECO:0000313" key="3">
    <source>
        <dbReference type="Proteomes" id="UP000316476"/>
    </source>
</evidence>
<name>A0A5C6FQT5_9PLAN</name>
<accession>A0A5C6FQT5</accession>
<feature type="domain" description="4Fe-4S ferredoxin-type" evidence="1">
    <location>
        <begin position="155"/>
        <end position="181"/>
    </location>
</feature>
<evidence type="ECO:0000313" key="2">
    <source>
        <dbReference type="EMBL" id="TWU65437.1"/>
    </source>
</evidence>
<dbReference type="RefSeq" id="WP_197136077.1">
    <property type="nucleotide sequence ID" value="NZ_SJPZ01000001.1"/>
</dbReference>
<dbReference type="AlphaFoldDB" id="A0A5C6FQT5"/>
<comment type="caution">
    <text evidence="2">The sequence shown here is derived from an EMBL/GenBank/DDBJ whole genome shotgun (WGS) entry which is preliminary data.</text>
</comment>
<protein>
    <submittedName>
        <fullName evidence="2">Electron transport complex subunit RsxB</fullName>
    </submittedName>
</protein>
<dbReference type="SUPFAM" id="SSF54862">
    <property type="entry name" value="4Fe-4S ferredoxins"/>
    <property type="match status" value="1"/>
</dbReference>
<dbReference type="Gene3D" id="3.30.70.20">
    <property type="match status" value="1"/>
</dbReference>
<gene>
    <name evidence="2" type="primary">rsxB</name>
    <name evidence="2" type="ORF">V7x_09840</name>
</gene>
<reference evidence="2 3" key="1">
    <citation type="submission" date="2019-02" db="EMBL/GenBank/DDBJ databases">
        <title>Deep-cultivation of Planctomycetes and their phenomic and genomic characterization uncovers novel biology.</title>
        <authorList>
            <person name="Wiegand S."/>
            <person name="Jogler M."/>
            <person name="Boedeker C."/>
            <person name="Pinto D."/>
            <person name="Vollmers J."/>
            <person name="Rivas-Marin E."/>
            <person name="Kohn T."/>
            <person name="Peeters S.H."/>
            <person name="Heuer A."/>
            <person name="Rast P."/>
            <person name="Oberbeckmann S."/>
            <person name="Bunk B."/>
            <person name="Jeske O."/>
            <person name="Meyerdierks A."/>
            <person name="Storesund J.E."/>
            <person name="Kallscheuer N."/>
            <person name="Luecker S."/>
            <person name="Lage O.M."/>
            <person name="Pohl T."/>
            <person name="Merkel B.J."/>
            <person name="Hornburger P."/>
            <person name="Mueller R.-W."/>
            <person name="Bruemmer F."/>
            <person name="Labrenz M."/>
            <person name="Spormann A.M."/>
            <person name="Op Den Camp H."/>
            <person name="Overmann J."/>
            <person name="Amann R."/>
            <person name="Jetten M.S.M."/>
            <person name="Mascher T."/>
            <person name="Medema M.H."/>
            <person name="Devos D.P."/>
            <person name="Kaster A.-K."/>
            <person name="Ovreas L."/>
            <person name="Rohde M."/>
            <person name="Galperin M.Y."/>
            <person name="Jogler C."/>
        </authorList>
    </citation>
    <scope>NUCLEOTIDE SEQUENCE [LARGE SCALE GENOMIC DNA]</scope>
    <source>
        <strain evidence="2 3">V7</strain>
    </source>
</reference>
<dbReference type="PROSITE" id="PS51379">
    <property type="entry name" value="4FE4S_FER_2"/>
    <property type="match status" value="3"/>
</dbReference>
<dbReference type="EMBL" id="SJPZ01000001">
    <property type="protein sequence ID" value="TWU65437.1"/>
    <property type="molecule type" value="Genomic_DNA"/>
</dbReference>
<organism evidence="2 3">
    <name type="scientific">Crateriforma conspicua</name>
    <dbReference type="NCBI Taxonomy" id="2527996"/>
    <lineage>
        <taxon>Bacteria</taxon>
        <taxon>Pseudomonadati</taxon>
        <taxon>Planctomycetota</taxon>
        <taxon>Planctomycetia</taxon>
        <taxon>Planctomycetales</taxon>
        <taxon>Planctomycetaceae</taxon>
        <taxon>Crateriforma</taxon>
    </lineage>
</organism>
<sequence length="214" mass="23465">MMNADHRESRRQFVGDMTRAVGVLAVGAVAGGVAGRSAIGQEMRWQIDPDRCVGCSECATECVLDESAVKCVQCFDMCGYCDICTGYLDPNYTAVDTAAENQLCPTAAIERRFVEEKAGQKFYEYTIDPEACIGCGKCVKGCALMNGSLYLQVMQDKCVNCNECAISRACPTEAFLQVPADRPYLLKRQAQELLTNRPTPTDQSKALLQQVTLR</sequence>
<proteinExistence type="predicted"/>
<dbReference type="Proteomes" id="UP000316476">
    <property type="component" value="Unassembled WGS sequence"/>
</dbReference>